<dbReference type="SUPFAM" id="SSF56059">
    <property type="entry name" value="Glutathione synthetase ATP-binding domain-like"/>
    <property type="match status" value="1"/>
</dbReference>
<dbReference type="InterPro" id="IPR011764">
    <property type="entry name" value="Biotin_carboxylation_dom"/>
</dbReference>
<protein>
    <recommendedName>
        <fullName evidence="1">biotin carboxylase</fullName>
        <ecNumber evidence="1">6.3.4.14</ecNumber>
    </recommendedName>
</protein>
<feature type="domain" description="Biotin carboxylation" evidence="8">
    <location>
        <begin position="1"/>
        <end position="443"/>
    </location>
</feature>
<dbReference type="InterPro" id="IPR011054">
    <property type="entry name" value="Rudment_hybrid_motif"/>
</dbReference>
<organism evidence="9 10">
    <name type="scientific">Laceyella putida</name>
    <dbReference type="NCBI Taxonomy" id="110101"/>
    <lineage>
        <taxon>Bacteria</taxon>
        <taxon>Bacillati</taxon>
        <taxon>Bacillota</taxon>
        <taxon>Bacilli</taxon>
        <taxon>Bacillales</taxon>
        <taxon>Thermoactinomycetaceae</taxon>
        <taxon>Laceyella</taxon>
    </lineage>
</organism>
<dbReference type="Pfam" id="PF02786">
    <property type="entry name" value="CPSase_L_D2"/>
    <property type="match status" value="1"/>
</dbReference>
<accession>A0ABW2RMX7</accession>
<dbReference type="RefSeq" id="WP_379866114.1">
    <property type="nucleotide sequence ID" value="NZ_JBHTBW010000047.1"/>
</dbReference>
<evidence type="ECO:0000259" key="7">
    <source>
        <dbReference type="PROSITE" id="PS50975"/>
    </source>
</evidence>
<evidence type="ECO:0000313" key="9">
    <source>
        <dbReference type="EMBL" id="MFC7442310.1"/>
    </source>
</evidence>
<dbReference type="PANTHER" id="PTHR18866:SF33">
    <property type="entry name" value="METHYLCROTONOYL-COA CARBOXYLASE SUBUNIT ALPHA, MITOCHONDRIAL-RELATED"/>
    <property type="match status" value="1"/>
</dbReference>
<evidence type="ECO:0000256" key="1">
    <source>
        <dbReference type="ARBA" id="ARBA00013263"/>
    </source>
</evidence>
<dbReference type="EC" id="6.3.4.14" evidence="1"/>
<proteinExistence type="predicted"/>
<dbReference type="EMBL" id="JBHTBW010000047">
    <property type="protein sequence ID" value="MFC7442310.1"/>
    <property type="molecule type" value="Genomic_DNA"/>
</dbReference>
<dbReference type="PROSITE" id="PS00866">
    <property type="entry name" value="CPSASE_1"/>
    <property type="match status" value="1"/>
</dbReference>
<dbReference type="InterPro" id="IPR016185">
    <property type="entry name" value="PreATP-grasp_dom_sf"/>
</dbReference>
<dbReference type="Pfam" id="PF02785">
    <property type="entry name" value="Biotin_carb_C"/>
    <property type="match status" value="1"/>
</dbReference>
<keyword evidence="3 6" id="KW-0547">Nucleotide-binding</keyword>
<dbReference type="InterPro" id="IPR005481">
    <property type="entry name" value="BC-like_N"/>
</dbReference>
<gene>
    <name evidence="9" type="ORF">ACFQNG_14580</name>
</gene>
<dbReference type="SUPFAM" id="SSF52440">
    <property type="entry name" value="PreATP-grasp domain"/>
    <property type="match status" value="1"/>
</dbReference>
<evidence type="ECO:0000256" key="5">
    <source>
        <dbReference type="ARBA" id="ARBA00023267"/>
    </source>
</evidence>
<feature type="domain" description="ATP-grasp" evidence="7">
    <location>
        <begin position="119"/>
        <end position="315"/>
    </location>
</feature>
<evidence type="ECO:0000256" key="2">
    <source>
        <dbReference type="ARBA" id="ARBA00022598"/>
    </source>
</evidence>
<dbReference type="Gene3D" id="3.30.470.20">
    <property type="entry name" value="ATP-grasp fold, B domain"/>
    <property type="match status" value="1"/>
</dbReference>
<dbReference type="InterPro" id="IPR011761">
    <property type="entry name" value="ATP-grasp"/>
</dbReference>
<evidence type="ECO:0000313" key="10">
    <source>
        <dbReference type="Proteomes" id="UP001596500"/>
    </source>
</evidence>
<dbReference type="PROSITE" id="PS50979">
    <property type="entry name" value="BC"/>
    <property type="match status" value="1"/>
</dbReference>
<dbReference type="PROSITE" id="PS50975">
    <property type="entry name" value="ATP_GRASP"/>
    <property type="match status" value="1"/>
</dbReference>
<keyword evidence="4 6" id="KW-0067">ATP-binding</keyword>
<dbReference type="InterPro" id="IPR005482">
    <property type="entry name" value="Biotin_COase_C"/>
</dbReference>
<dbReference type="NCBIfam" id="NF006367">
    <property type="entry name" value="PRK08591.1"/>
    <property type="match status" value="1"/>
</dbReference>
<dbReference type="Proteomes" id="UP001596500">
    <property type="component" value="Unassembled WGS sequence"/>
</dbReference>
<comment type="caution">
    <text evidence="9">The sequence shown here is derived from an EMBL/GenBank/DDBJ whole genome shotgun (WGS) entry which is preliminary data.</text>
</comment>
<keyword evidence="10" id="KW-1185">Reference proteome</keyword>
<evidence type="ECO:0000256" key="3">
    <source>
        <dbReference type="ARBA" id="ARBA00022741"/>
    </source>
</evidence>
<evidence type="ECO:0000256" key="4">
    <source>
        <dbReference type="ARBA" id="ARBA00022840"/>
    </source>
</evidence>
<keyword evidence="2" id="KW-0436">Ligase</keyword>
<evidence type="ECO:0000256" key="6">
    <source>
        <dbReference type="PROSITE-ProRule" id="PRU00409"/>
    </source>
</evidence>
<evidence type="ECO:0000259" key="8">
    <source>
        <dbReference type="PROSITE" id="PS50979"/>
    </source>
</evidence>
<keyword evidence="5" id="KW-0092">Biotin</keyword>
<dbReference type="SUPFAM" id="SSF51246">
    <property type="entry name" value="Rudiment single hybrid motif"/>
    <property type="match status" value="1"/>
</dbReference>
<reference evidence="10" key="1">
    <citation type="journal article" date="2019" name="Int. J. Syst. Evol. Microbiol.">
        <title>The Global Catalogue of Microorganisms (GCM) 10K type strain sequencing project: providing services to taxonomists for standard genome sequencing and annotation.</title>
        <authorList>
            <consortium name="The Broad Institute Genomics Platform"/>
            <consortium name="The Broad Institute Genome Sequencing Center for Infectious Disease"/>
            <person name="Wu L."/>
            <person name="Ma J."/>
        </authorList>
    </citation>
    <scope>NUCLEOTIDE SEQUENCE [LARGE SCALE GENOMIC DNA]</scope>
    <source>
        <strain evidence="10">CGMCC 1.12942</strain>
    </source>
</reference>
<sequence length="444" mass="48301">MQKVLIANRGEIACRIMRTCQARGWKTVAVYSEADQMMPFVEMADEAICIGPTPVAKSYLNQEAILDAAKRVQADALHPGYGFLSENASFAKRVQEAGLLWIGPEPVVIRLMGDKVTARATMLEAGVPIVPGTGELASLEEACQAAKEIGYPVMVKASAGGGGIGMQVCQDEAALRQAYATIQAKARAYFGDASVYIEKWISPSRHVEVQIVADTGGKVLHLFERDCSVQRRNQKVIEESLAPSLSRELRKRMHESAVAAAQAVRYTGVGTVEFLVGPDESFYFLEMNTRLQVEHPVTEMITGLDLVAIQCDLARGETLSFGQEDILPQGHAIEYRIYAEDPVTFYPSPGTITAFEAPTGEGIRVDAGVKAGTMVSPYYDPLLAKCIVSGSNREEVLAKSREVLQAFKVEGIKTNLPLLRQLVQAPAFVVGQYDTQVLSQIKLG</sequence>
<dbReference type="PROSITE" id="PS00867">
    <property type="entry name" value="CPSASE_2"/>
    <property type="match status" value="1"/>
</dbReference>
<dbReference type="PANTHER" id="PTHR18866">
    <property type="entry name" value="CARBOXYLASE:PYRUVATE/ACETYL-COA/PROPIONYL-COA CARBOXYLASE"/>
    <property type="match status" value="1"/>
</dbReference>
<name>A0ABW2RMX7_9BACL</name>
<dbReference type="Pfam" id="PF00289">
    <property type="entry name" value="Biotin_carb_N"/>
    <property type="match status" value="1"/>
</dbReference>
<dbReference type="SMART" id="SM00878">
    <property type="entry name" value="Biotin_carb_C"/>
    <property type="match status" value="1"/>
</dbReference>
<dbReference type="InterPro" id="IPR050856">
    <property type="entry name" value="Biotin_carboxylase_complex"/>
</dbReference>
<dbReference type="InterPro" id="IPR005479">
    <property type="entry name" value="CPAse_ATP-bd"/>
</dbReference>